<keyword evidence="3" id="KW-1185">Reference proteome</keyword>
<organism evidence="2 3">
    <name type="scientific">Pseudoroseicyclus tamaricis</name>
    <dbReference type="NCBI Taxonomy" id="2705421"/>
    <lineage>
        <taxon>Bacteria</taxon>
        <taxon>Pseudomonadati</taxon>
        <taxon>Pseudomonadota</taxon>
        <taxon>Alphaproteobacteria</taxon>
        <taxon>Rhodobacterales</taxon>
        <taxon>Paracoccaceae</taxon>
        <taxon>Pseudoroseicyclus</taxon>
    </lineage>
</organism>
<accession>A0A6B2JTA8</accession>
<name>A0A6B2JTA8_9RHOB</name>
<keyword evidence="1" id="KW-0472">Membrane</keyword>
<evidence type="ECO:0000313" key="2">
    <source>
        <dbReference type="EMBL" id="NDV01787.1"/>
    </source>
</evidence>
<evidence type="ECO:0000256" key="1">
    <source>
        <dbReference type="SAM" id="Phobius"/>
    </source>
</evidence>
<protein>
    <recommendedName>
        <fullName evidence="4">Pilus assembly protein</fullName>
    </recommendedName>
</protein>
<evidence type="ECO:0008006" key="4">
    <source>
        <dbReference type="Google" id="ProtNLM"/>
    </source>
</evidence>
<dbReference type="Proteomes" id="UP000474757">
    <property type="component" value="Unassembled WGS sequence"/>
</dbReference>
<keyword evidence="1" id="KW-1133">Transmembrane helix</keyword>
<sequence>MHDILKRFPTDEGGAVTVDWVVLTAAIGFLAVGIAAGISSAAIEPADSVGNQLSEMVTE</sequence>
<evidence type="ECO:0000313" key="3">
    <source>
        <dbReference type="Proteomes" id="UP000474757"/>
    </source>
</evidence>
<dbReference type="AlphaFoldDB" id="A0A6B2JTA8"/>
<dbReference type="RefSeq" id="WP_163894159.1">
    <property type="nucleotide sequence ID" value="NZ_JAAFYS010000003.1"/>
</dbReference>
<dbReference type="EMBL" id="JAAGAB010000003">
    <property type="protein sequence ID" value="NDV01787.1"/>
    <property type="molecule type" value="Genomic_DNA"/>
</dbReference>
<gene>
    <name evidence="2" type="ORF">GZA08_12505</name>
</gene>
<comment type="caution">
    <text evidence="2">The sequence shown here is derived from an EMBL/GenBank/DDBJ whole genome shotgun (WGS) entry which is preliminary data.</text>
</comment>
<proteinExistence type="predicted"/>
<reference evidence="2 3" key="1">
    <citation type="submission" date="2020-02" db="EMBL/GenBank/DDBJ databases">
        <title>Pseudoroseicyclus tamarix, sp. nov., isolated from offshore sediment of a Tamarix chinensis forest.</title>
        <authorList>
            <person name="Gai Y."/>
        </authorList>
    </citation>
    <scope>NUCLEOTIDE SEQUENCE [LARGE SCALE GENOMIC DNA]</scope>
    <source>
        <strain evidence="2 3">CLL3-39</strain>
    </source>
</reference>
<keyword evidence="1" id="KW-0812">Transmembrane</keyword>
<feature type="transmembrane region" description="Helical" evidence="1">
    <location>
        <begin position="20"/>
        <end position="43"/>
    </location>
</feature>